<dbReference type="AlphaFoldDB" id="A0A2K1Q421"/>
<dbReference type="Gene3D" id="3.40.50.2000">
    <property type="entry name" value="Glycogen Phosphorylase B"/>
    <property type="match status" value="2"/>
</dbReference>
<dbReference type="EMBL" id="NPZB01000001">
    <property type="protein sequence ID" value="PNS09788.1"/>
    <property type="molecule type" value="Genomic_DNA"/>
</dbReference>
<dbReference type="GO" id="GO:0016757">
    <property type="term" value="F:glycosyltransferase activity"/>
    <property type="evidence" value="ECO:0007669"/>
    <property type="project" value="UniProtKB-ARBA"/>
</dbReference>
<dbReference type="Pfam" id="PF13439">
    <property type="entry name" value="Glyco_transf_4"/>
    <property type="match status" value="1"/>
</dbReference>
<sequence length="400" mass="44831">MRYTIVTETYPPEVNGVALTVQDLERGLRARGHDVEVIRPRQSADDVPQLHELLVRGSAIPRYPGMRFGHPAWFRLLKRWKQQRPDALYIATEGPLGYSALRAAARLGIPVTTGFHTRFDEYMRDYGVPFMQSIAMRWMRHVHNTSQATLVPTCELADFLNANGFHDVVHLPRAVDTMRFSPAQRSEELRAEWGLRPNDLAVIHLGRIAAEKNLPLAIRAFQAIQAQRPDARFVWVGEGPELAGIQRDHPEFIYRGLRRGDDVARHFASADLFLFPSHSETFGNVTIESMASGVPPVAFRYGAAKEHLRDGVDGASIADKDEDAFIAAAVRLACDDALRWSMRDNGREAVAKLLPANVARDLDEILHRIIAVRNIARYAHSQPFDGDPALNDSALAEIEP</sequence>
<proteinExistence type="predicted"/>
<keyword evidence="2" id="KW-0808">Transferase</keyword>
<dbReference type="Proteomes" id="UP000236220">
    <property type="component" value="Unassembled WGS sequence"/>
</dbReference>
<reference evidence="2 3" key="1">
    <citation type="submission" date="2017-08" db="EMBL/GenBank/DDBJ databases">
        <title>Lysobacter sylvestris genome.</title>
        <authorList>
            <person name="Zhang D.-C."/>
            <person name="Albuquerque L."/>
            <person name="Franca L."/>
            <person name="Froufe H.J.C."/>
            <person name="Barroso C."/>
            <person name="Egas C."/>
            <person name="Da Costa M."/>
            <person name="Margesin R."/>
        </authorList>
    </citation>
    <scope>NUCLEOTIDE SEQUENCE [LARGE SCALE GENOMIC DNA]</scope>
    <source>
        <strain evidence="2 3">AM20-91</strain>
    </source>
</reference>
<evidence type="ECO:0000313" key="3">
    <source>
        <dbReference type="Proteomes" id="UP000236220"/>
    </source>
</evidence>
<dbReference type="InterPro" id="IPR028098">
    <property type="entry name" value="Glyco_trans_4-like_N"/>
</dbReference>
<dbReference type="SUPFAM" id="SSF53756">
    <property type="entry name" value="UDP-Glycosyltransferase/glycogen phosphorylase"/>
    <property type="match status" value="1"/>
</dbReference>
<feature type="domain" description="Glycosyltransferase subfamily 4-like N-terminal" evidence="1">
    <location>
        <begin position="14"/>
        <end position="178"/>
    </location>
</feature>
<gene>
    <name evidence="2" type="ORF">Lysil_1417</name>
</gene>
<dbReference type="RefSeq" id="WP_103074814.1">
    <property type="nucleotide sequence ID" value="NZ_NPZB01000001.1"/>
</dbReference>
<dbReference type="PANTHER" id="PTHR45947:SF3">
    <property type="entry name" value="SULFOQUINOVOSYL TRANSFERASE SQD2"/>
    <property type="match status" value="1"/>
</dbReference>
<dbReference type="PANTHER" id="PTHR45947">
    <property type="entry name" value="SULFOQUINOVOSYL TRANSFERASE SQD2"/>
    <property type="match status" value="1"/>
</dbReference>
<comment type="caution">
    <text evidence="2">The sequence shown here is derived from an EMBL/GenBank/DDBJ whole genome shotgun (WGS) entry which is preliminary data.</text>
</comment>
<protein>
    <submittedName>
        <fullName evidence="2">Glycosyl transferase group 1</fullName>
    </submittedName>
</protein>
<name>A0A2K1Q421_9GAMM</name>
<evidence type="ECO:0000313" key="2">
    <source>
        <dbReference type="EMBL" id="PNS09788.1"/>
    </source>
</evidence>
<accession>A0A2K1Q421</accession>
<keyword evidence="3" id="KW-1185">Reference proteome</keyword>
<dbReference type="OrthoDB" id="9802525at2"/>
<dbReference type="CDD" id="cd03814">
    <property type="entry name" value="GT4-like"/>
    <property type="match status" value="1"/>
</dbReference>
<dbReference type="Pfam" id="PF13692">
    <property type="entry name" value="Glyco_trans_1_4"/>
    <property type="match status" value="1"/>
</dbReference>
<evidence type="ECO:0000259" key="1">
    <source>
        <dbReference type="Pfam" id="PF13439"/>
    </source>
</evidence>
<organism evidence="2 3">
    <name type="scientific">Solilutibacter silvestris</name>
    <dbReference type="NCBI Taxonomy" id="1645665"/>
    <lineage>
        <taxon>Bacteria</taxon>
        <taxon>Pseudomonadati</taxon>
        <taxon>Pseudomonadota</taxon>
        <taxon>Gammaproteobacteria</taxon>
        <taxon>Lysobacterales</taxon>
        <taxon>Lysobacteraceae</taxon>
        <taxon>Solilutibacter</taxon>
    </lineage>
</organism>
<dbReference type="InterPro" id="IPR050194">
    <property type="entry name" value="Glycosyltransferase_grp1"/>
</dbReference>